<name>A0ABS1JG12_9BACL</name>
<reference evidence="2 3" key="1">
    <citation type="submission" date="2021-01" db="EMBL/GenBank/DDBJ databases">
        <title>Tumebacillus sp. strain ITR2 16S ribosomal RNA gene Genome sequencing and assembly.</title>
        <authorList>
            <person name="Kang M."/>
        </authorList>
    </citation>
    <scope>NUCLEOTIDE SEQUENCE [LARGE SCALE GENOMIC DNA]</scope>
    <source>
        <strain evidence="2 3">ITR2</strain>
    </source>
</reference>
<gene>
    <name evidence="2" type="ORF">JJB07_20285</name>
</gene>
<dbReference type="Proteomes" id="UP000602284">
    <property type="component" value="Unassembled WGS sequence"/>
</dbReference>
<sequence>MSLKAVELQVALPRTLDNSRNQQIQQNQASLQNAMDGEQLTQQTIVNDQTVGEAEDKDRAQWRDRQKGPGPDPRKGRRASAGEPESAQAPHPFKGHRLDIKM</sequence>
<keyword evidence="3" id="KW-1185">Reference proteome</keyword>
<evidence type="ECO:0000313" key="2">
    <source>
        <dbReference type="EMBL" id="MBL0388939.1"/>
    </source>
</evidence>
<evidence type="ECO:0000256" key="1">
    <source>
        <dbReference type="SAM" id="MobiDB-lite"/>
    </source>
</evidence>
<evidence type="ECO:0000313" key="3">
    <source>
        <dbReference type="Proteomes" id="UP000602284"/>
    </source>
</evidence>
<protein>
    <submittedName>
        <fullName evidence="2">Uncharacterized protein</fullName>
    </submittedName>
</protein>
<dbReference type="RefSeq" id="WP_201637979.1">
    <property type="nucleotide sequence ID" value="NZ_JAEQNB010000007.1"/>
</dbReference>
<feature type="compositionally biased region" description="Basic and acidic residues" evidence="1">
    <location>
        <begin position="54"/>
        <end position="67"/>
    </location>
</feature>
<organism evidence="2 3">
    <name type="scientific">Tumebacillus amylolyticus</name>
    <dbReference type="NCBI Taxonomy" id="2801339"/>
    <lineage>
        <taxon>Bacteria</taxon>
        <taxon>Bacillati</taxon>
        <taxon>Bacillota</taxon>
        <taxon>Bacilli</taxon>
        <taxon>Bacillales</taxon>
        <taxon>Alicyclobacillaceae</taxon>
        <taxon>Tumebacillus</taxon>
    </lineage>
</organism>
<comment type="caution">
    <text evidence="2">The sequence shown here is derived from an EMBL/GenBank/DDBJ whole genome shotgun (WGS) entry which is preliminary data.</text>
</comment>
<dbReference type="EMBL" id="JAEQNB010000007">
    <property type="protein sequence ID" value="MBL0388939.1"/>
    <property type="molecule type" value="Genomic_DNA"/>
</dbReference>
<proteinExistence type="predicted"/>
<accession>A0ABS1JG12</accession>
<feature type="region of interest" description="Disordered" evidence="1">
    <location>
        <begin position="46"/>
        <end position="102"/>
    </location>
</feature>